<proteinExistence type="predicted"/>
<dbReference type="InterPro" id="IPR014710">
    <property type="entry name" value="RmlC-like_jellyroll"/>
</dbReference>
<dbReference type="CDD" id="cd02231">
    <property type="entry name" value="cupin_BLL6423-like"/>
    <property type="match status" value="1"/>
</dbReference>
<dbReference type="Proteomes" id="UP000011761">
    <property type="component" value="Unassembled WGS sequence"/>
</dbReference>
<reference evidence="2 3" key="1">
    <citation type="journal article" date="2012" name="PLoS Pathog.">
        <title>Diverse lifestyles and strategies of plant pathogenesis encoded in the genomes of eighteen Dothideomycetes fungi.</title>
        <authorList>
            <person name="Ohm R.A."/>
            <person name="Feau N."/>
            <person name="Henrissat B."/>
            <person name="Schoch C.L."/>
            <person name="Horwitz B.A."/>
            <person name="Barry K.W."/>
            <person name="Condon B.J."/>
            <person name="Copeland A.C."/>
            <person name="Dhillon B."/>
            <person name="Glaser F."/>
            <person name="Hesse C.N."/>
            <person name="Kosti I."/>
            <person name="LaButti K."/>
            <person name="Lindquist E.A."/>
            <person name="Lucas S."/>
            <person name="Salamov A.A."/>
            <person name="Bradshaw R.E."/>
            <person name="Ciuffetti L."/>
            <person name="Hamelin R.C."/>
            <person name="Kema G.H.J."/>
            <person name="Lawrence C."/>
            <person name="Scott J.A."/>
            <person name="Spatafora J.W."/>
            <person name="Turgeon B.G."/>
            <person name="de Wit P.J.G.M."/>
            <person name="Zhong S."/>
            <person name="Goodwin S.B."/>
            <person name="Grigoriev I.V."/>
        </authorList>
    </citation>
    <scope>NUCLEOTIDE SEQUENCE [LARGE SCALE GENOMIC DNA]</scope>
    <source>
        <strain evidence="2 3">UAMH 10762</strain>
    </source>
</reference>
<gene>
    <name evidence="2" type="ORF">BAUCODRAFT_40981</name>
</gene>
<dbReference type="AlphaFoldDB" id="M2MFW1"/>
<name>M2MFW1_BAUPA</name>
<dbReference type="KEGG" id="bcom:BAUCODRAFT_40981"/>
<evidence type="ECO:0000313" key="2">
    <source>
        <dbReference type="EMBL" id="EMC95501.1"/>
    </source>
</evidence>
<organism evidence="2 3">
    <name type="scientific">Baudoinia panamericana (strain UAMH 10762)</name>
    <name type="common">Angels' share fungus</name>
    <name type="synonym">Baudoinia compniacensis (strain UAMH 10762)</name>
    <dbReference type="NCBI Taxonomy" id="717646"/>
    <lineage>
        <taxon>Eukaryota</taxon>
        <taxon>Fungi</taxon>
        <taxon>Dikarya</taxon>
        <taxon>Ascomycota</taxon>
        <taxon>Pezizomycotina</taxon>
        <taxon>Dothideomycetes</taxon>
        <taxon>Dothideomycetidae</taxon>
        <taxon>Mycosphaerellales</taxon>
        <taxon>Teratosphaeriaceae</taxon>
        <taxon>Baudoinia</taxon>
    </lineage>
</organism>
<evidence type="ECO:0000313" key="3">
    <source>
        <dbReference type="Proteomes" id="UP000011761"/>
    </source>
</evidence>
<dbReference type="RefSeq" id="XP_007677494.1">
    <property type="nucleotide sequence ID" value="XM_007679304.1"/>
</dbReference>
<dbReference type="PANTHER" id="PTHR36156">
    <property type="entry name" value="SLR2101 PROTEIN"/>
    <property type="match status" value="1"/>
</dbReference>
<dbReference type="eggNOG" id="ENOG502S90D">
    <property type="taxonomic scope" value="Eukaryota"/>
</dbReference>
<dbReference type="InterPro" id="IPR047142">
    <property type="entry name" value="OryJ/VirC-like"/>
</dbReference>
<dbReference type="SUPFAM" id="SSF51182">
    <property type="entry name" value="RmlC-like cupins"/>
    <property type="match status" value="1"/>
</dbReference>
<dbReference type="OrthoDB" id="5840532at2759"/>
<dbReference type="EMBL" id="KB445557">
    <property type="protein sequence ID" value="EMC95501.1"/>
    <property type="molecule type" value="Genomic_DNA"/>
</dbReference>
<dbReference type="InterPro" id="IPR013096">
    <property type="entry name" value="Cupin_2"/>
</dbReference>
<feature type="non-terminal residue" evidence="2">
    <location>
        <position position="1"/>
    </location>
</feature>
<feature type="non-terminal residue" evidence="2">
    <location>
        <position position="167"/>
    </location>
</feature>
<feature type="domain" description="Cupin type-2" evidence="1">
    <location>
        <begin position="77"/>
        <end position="148"/>
    </location>
</feature>
<accession>M2MFW1</accession>
<dbReference type="Gene3D" id="2.60.120.10">
    <property type="entry name" value="Jelly Rolls"/>
    <property type="match status" value="1"/>
</dbReference>
<sequence>RPAHRFITTHTADGKAAFFDGLPEEITLKRLGVAGFHVHYATTETPVVFSDNKDLEAFIRPANPETIANKDGSVVRMVDMEPGATSPMHRTNSLDYGVVLEGEIDLILEELEHGPRRRMRPGDVSVQRATMHAWHNPSKDKWARMLYVLVEAKPFEVGGKALGEDHG</sequence>
<dbReference type="InterPro" id="IPR011051">
    <property type="entry name" value="RmlC_Cupin_sf"/>
</dbReference>
<dbReference type="GeneID" id="19114047"/>
<dbReference type="PANTHER" id="PTHR36156:SF3">
    <property type="entry name" value="CUPIN 2 CONSERVED BARREL DOMAIN-CONTAINING PROTEIN"/>
    <property type="match status" value="1"/>
</dbReference>
<dbReference type="Pfam" id="PF07883">
    <property type="entry name" value="Cupin_2"/>
    <property type="match status" value="1"/>
</dbReference>
<dbReference type="HOGENOM" id="CLU_096188_0_1_1"/>
<evidence type="ECO:0000259" key="1">
    <source>
        <dbReference type="Pfam" id="PF07883"/>
    </source>
</evidence>
<keyword evidence="3" id="KW-1185">Reference proteome</keyword>
<protein>
    <recommendedName>
        <fullName evidence="1">Cupin type-2 domain-containing protein</fullName>
    </recommendedName>
</protein>